<dbReference type="Gene3D" id="3.40.50.300">
    <property type="entry name" value="P-loop containing nucleotide triphosphate hydrolases"/>
    <property type="match status" value="1"/>
</dbReference>
<dbReference type="RefSeq" id="XP_036361893.1">
    <property type="nucleotide sequence ID" value="XM_036506000.1"/>
</dbReference>
<dbReference type="InterPro" id="IPR036892">
    <property type="entry name" value="L27_dom_sf"/>
</dbReference>
<dbReference type="InterPro" id="IPR027417">
    <property type="entry name" value="P-loop_NTPase"/>
</dbReference>
<evidence type="ECO:0000259" key="6">
    <source>
        <dbReference type="PROSITE" id="PS50106"/>
    </source>
</evidence>
<dbReference type="SUPFAM" id="SSF50156">
    <property type="entry name" value="PDZ domain-like"/>
    <property type="match status" value="1"/>
</dbReference>
<dbReference type="Pfam" id="PF07653">
    <property type="entry name" value="SH3_2"/>
    <property type="match status" value="1"/>
</dbReference>
<dbReference type="CDD" id="cd11862">
    <property type="entry name" value="SH3_MPP"/>
    <property type="match status" value="1"/>
</dbReference>
<dbReference type="InterPro" id="IPR050716">
    <property type="entry name" value="MAGUK"/>
</dbReference>
<dbReference type="SMART" id="SM00228">
    <property type="entry name" value="PDZ"/>
    <property type="match status" value="1"/>
</dbReference>
<dbReference type="RefSeq" id="XP_036361891.1">
    <property type="nucleotide sequence ID" value="XM_036505998.1"/>
</dbReference>
<dbReference type="SUPFAM" id="SSF101288">
    <property type="entry name" value="L27 domain"/>
    <property type="match status" value="1"/>
</dbReference>
<keyword evidence="2 3" id="KW-0728">SH3 domain</keyword>
<dbReference type="AlphaFoldDB" id="A0A7E6F4M1"/>
<name>A0A7E6F4M1_9MOLL</name>
<gene>
    <name evidence="9 10 11" type="primary">LOC115215814</name>
</gene>
<dbReference type="InterPro" id="IPR008145">
    <property type="entry name" value="GK/Ca_channel_bsu"/>
</dbReference>
<dbReference type="InterPro" id="IPR020590">
    <property type="entry name" value="Guanylate_kinase_CS"/>
</dbReference>
<feature type="domain" description="PDZ" evidence="6">
    <location>
        <begin position="219"/>
        <end position="300"/>
    </location>
</feature>
<feature type="domain" description="Guanylate kinase-like" evidence="5">
    <location>
        <begin position="469"/>
        <end position="669"/>
    </location>
</feature>
<proteinExistence type="inferred from homology"/>
<dbReference type="InterPro" id="IPR004172">
    <property type="entry name" value="L27_dom"/>
</dbReference>
<evidence type="ECO:0000256" key="3">
    <source>
        <dbReference type="PROSITE-ProRule" id="PRU00192"/>
    </source>
</evidence>
<dbReference type="CDD" id="cd06799">
    <property type="entry name" value="PDZ_MPP3-MPP4-MPP7-like"/>
    <property type="match status" value="1"/>
</dbReference>
<dbReference type="InterPro" id="IPR008144">
    <property type="entry name" value="Guanylate_kin-like_dom"/>
</dbReference>
<evidence type="ECO:0000313" key="11">
    <source>
        <dbReference type="RefSeq" id="XP_036361893.1"/>
    </source>
</evidence>
<dbReference type="Proteomes" id="UP000515154">
    <property type="component" value="Linkage group LG9"/>
</dbReference>
<dbReference type="CDD" id="cd00071">
    <property type="entry name" value="GMPK"/>
    <property type="match status" value="1"/>
</dbReference>
<dbReference type="Pfam" id="PF00625">
    <property type="entry name" value="Guanylate_kin"/>
    <property type="match status" value="1"/>
</dbReference>
<protein>
    <submittedName>
        <fullName evidence="9 10">MAGUK p55 subfamily member 7 isoform X1</fullName>
    </submittedName>
</protein>
<dbReference type="PROSITE" id="PS00856">
    <property type="entry name" value="GUANYLATE_KINASE_1"/>
    <property type="match status" value="1"/>
</dbReference>
<sequence length="685" mass="78238">MPVTLPLKPWGFFHPDEKKDHQERIDIQNLVASLAELQHRLSANEEDVFFLRHFLRSKDIQLLLRTDTLDMQNTTESNAPMSNGPPLNASMDFSETSSASSVYHVVFPLAFMEKYQAKELTCRAFVEKYYREVFNKVSSYASLQLGTSSDSAVSTGVSVYNTLRKHKHKLHVDELREIMAKPHFQALLYTHDKVACRDYEPRMFSVSHDVSDAEEPVKIVRIIKNEEPLGATIQKNEKKQSLEIARILRGGAADRSGLVHVGDEICEINGTNVQGRDPKDVVQLLAKFSGPVTLKLFPANNEKGLTREGKPYYRSTQIRLRALFDYDPFDDPIIPCPEAGLPFQKGDVLQIVSQEDPLWWQARKEGDSNLRAGLIPGKQLQERRSSSLVSNLRKEILGRPLLSDPRYLDSSCHKNSTGHLSPCRISPRIPKSKKLKKTMYHVTQNQVYDSEEIITYEEVQLYHPKPEFPRPVVLVGSHGVGRNELKRRLMASNTERFQEVVPYTTRLKKPHEVDGRDYHFVSRDEMEKGILLNSDCSLHECFLRFVEYGEYKGNLYGSSIDSIKCVINSGKVCVLTPHTQALKFLRTADIKPYVIFVAPPSFEILKATRFEKNARHTVNDLPQPFSDEELQKMINTSKTMVIRYGHFFDKTIVNGPIEQAVKDLIHIVELVGKEPLYVPANWVQY</sequence>
<dbReference type="InterPro" id="IPR001478">
    <property type="entry name" value="PDZ"/>
</dbReference>
<evidence type="ECO:0000313" key="10">
    <source>
        <dbReference type="RefSeq" id="XP_036361892.1"/>
    </source>
</evidence>
<evidence type="ECO:0000313" key="8">
    <source>
        <dbReference type="Proteomes" id="UP000515154"/>
    </source>
</evidence>
<dbReference type="PANTHER" id="PTHR23122">
    <property type="entry name" value="MEMBRANE-ASSOCIATED GUANYLATE KINASE MAGUK"/>
    <property type="match status" value="1"/>
</dbReference>
<evidence type="ECO:0000313" key="9">
    <source>
        <dbReference type="RefSeq" id="XP_036361891.1"/>
    </source>
</evidence>
<dbReference type="PROSITE" id="PS50052">
    <property type="entry name" value="GUANYLATE_KINASE_2"/>
    <property type="match status" value="1"/>
</dbReference>
<dbReference type="SMART" id="SM00326">
    <property type="entry name" value="SH3"/>
    <property type="match status" value="1"/>
</dbReference>
<keyword evidence="8" id="KW-1185">Reference proteome</keyword>
<dbReference type="PROSITE" id="PS50002">
    <property type="entry name" value="SH3"/>
    <property type="match status" value="1"/>
</dbReference>
<dbReference type="InterPro" id="IPR036028">
    <property type="entry name" value="SH3-like_dom_sf"/>
</dbReference>
<organism evidence="8 10">
    <name type="scientific">Octopus sinensis</name>
    <name type="common">East Asian common octopus</name>
    <dbReference type="NCBI Taxonomy" id="2607531"/>
    <lineage>
        <taxon>Eukaryota</taxon>
        <taxon>Metazoa</taxon>
        <taxon>Spiralia</taxon>
        <taxon>Lophotrochozoa</taxon>
        <taxon>Mollusca</taxon>
        <taxon>Cephalopoda</taxon>
        <taxon>Coleoidea</taxon>
        <taxon>Octopodiformes</taxon>
        <taxon>Octopoda</taxon>
        <taxon>Incirrata</taxon>
        <taxon>Octopodidae</taxon>
        <taxon>Octopus</taxon>
    </lineage>
</organism>
<dbReference type="KEGG" id="osn:115215814"/>
<dbReference type="SUPFAM" id="SSF50044">
    <property type="entry name" value="SH3-domain"/>
    <property type="match status" value="1"/>
</dbReference>
<dbReference type="Gene3D" id="1.10.287.650">
    <property type="entry name" value="L27 domain"/>
    <property type="match status" value="1"/>
</dbReference>
<feature type="domain" description="L27" evidence="7">
    <location>
        <begin position="145"/>
        <end position="202"/>
    </location>
</feature>
<dbReference type="InterPro" id="IPR001452">
    <property type="entry name" value="SH3_domain"/>
</dbReference>
<evidence type="ECO:0000256" key="1">
    <source>
        <dbReference type="ARBA" id="ARBA00007014"/>
    </source>
</evidence>
<evidence type="ECO:0000259" key="7">
    <source>
        <dbReference type="PROSITE" id="PS51022"/>
    </source>
</evidence>
<dbReference type="RefSeq" id="XP_036361892.1">
    <property type="nucleotide sequence ID" value="XM_036505999.1"/>
</dbReference>
<accession>A0A7E6F4M1</accession>
<dbReference type="Gene3D" id="2.30.30.40">
    <property type="entry name" value="SH3 Domains"/>
    <property type="match status" value="1"/>
</dbReference>
<comment type="similarity">
    <text evidence="1">Belongs to the MAGUK family.</text>
</comment>
<evidence type="ECO:0000256" key="2">
    <source>
        <dbReference type="ARBA" id="ARBA00022443"/>
    </source>
</evidence>
<dbReference type="PROSITE" id="PS50106">
    <property type="entry name" value="PDZ"/>
    <property type="match status" value="1"/>
</dbReference>
<dbReference type="Pfam" id="PF02828">
    <property type="entry name" value="L27"/>
    <property type="match status" value="1"/>
</dbReference>
<dbReference type="InterPro" id="IPR014775">
    <property type="entry name" value="L27_C"/>
</dbReference>
<dbReference type="SUPFAM" id="SSF52540">
    <property type="entry name" value="P-loop containing nucleoside triphosphate hydrolases"/>
    <property type="match status" value="1"/>
</dbReference>
<dbReference type="Gene3D" id="2.30.42.10">
    <property type="match status" value="1"/>
</dbReference>
<dbReference type="SMART" id="SM00072">
    <property type="entry name" value="GuKc"/>
    <property type="match status" value="1"/>
</dbReference>
<feature type="domain" description="SH3" evidence="4">
    <location>
        <begin position="315"/>
        <end position="385"/>
    </location>
</feature>
<dbReference type="PROSITE" id="PS51022">
    <property type="entry name" value="L27"/>
    <property type="match status" value="1"/>
</dbReference>
<evidence type="ECO:0000259" key="5">
    <source>
        <dbReference type="PROSITE" id="PS50052"/>
    </source>
</evidence>
<dbReference type="InterPro" id="IPR036034">
    <property type="entry name" value="PDZ_sf"/>
</dbReference>
<dbReference type="Pfam" id="PF00595">
    <property type="entry name" value="PDZ"/>
    <property type="match status" value="1"/>
</dbReference>
<evidence type="ECO:0000259" key="4">
    <source>
        <dbReference type="PROSITE" id="PS50002"/>
    </source>
</evidence>
<reference evidence="9 10" key="1">
    <citation type="submission" date="2025-08" db="UniProtKB">
        <authorList>
            <consortium name="RefSeq"/>
        </authorList>
    </citation>
    <scope>IDENTIFICATION</scope>
</reference>
<dbReference type="SMART" id="SM00569">
    <property type="entry name" value="L27"/>
    <property type="match status" value="2"/>
</dbReference>